<sequence>MHRGRSLYARHQGAFMTFSLYSRLLPVVGGLVLALVPPALAQLERTSPVASPNSPATPNGTLPEIVPCDKDGKPIGSKDDKIVAVPTPPGTPRDEGAVIAPPPGTPEDKGAVIAPEKAAGTPSNLPRCTPQPAGSTPDQPR</sequence>
<evidence type="ECO:0000256" key="1">
    <source>
        <dbReference type="SAM" id="MobiDB-lite"/>
    </source>
</evidence>
<evidence type="ECO:0000313" key="2">
    <source>
        <dbReference type="EMBL" id="BAC88305.1"/>
    </source>
</evidence>
<gene>
    <name evidence="2" type="ordered locus">glr0364</name>
</gene>
<dbReference type="InParanoid" id="Q7NNP6"/>
<organism evidence="2 3">
    <name type="scientific">Gloeobacter violaceus (strain ATCC 29082 / PCC 7421)</name>
    <dbReference type="NCBI Taxonomy" id="251221"/>
    <lineage>
        <taxon>Bacteria</taxon>
        <taxon>Bacillati</taxon>
        <taxon>Cyanobacteriota</taxon>
        <taxon>Cyanophyceae</taxon>
        <taxon>Gloeobacterales</taxon>
        <taxon>Gloeobacteraceae</taxon>
        <taxon>Gloeobacter</taxon>
    </lineage>
</organism>
<keyword evidence="3" id="KW-1185">Reference proteome</keyword>
<feature type="compositionally biased region" description="Polar residues" evidence="1">
    <location>
        <begin position="46"/>
        <end position="60"/>
    </location>
</feature>
<reference evidence="2 3" key="1">
    <citation type="journal article" date="2003" name="DNA Res.">
        <title>Complete genome structure of Gloeobacter violaceus PCC 7421, a cyanobacterium that lacks thylakoids.</title>
        <authorList>
            <person name="Nakamura Y."/>
            <person name="Kaneko T."/>
            <person name="Sato S."/>
            <person name="Mimuro M."/>
            <person name="Miyashita H."/>
            <person name="Tsuchiya T."/>
            <person name="Sasamoto S."/>
            <person name="Watanabe A."/>
            <person name="Kawashima K."/>
            <person name="Kishida Y."/>
            <person name="Kiyokawa C."/>
            <person name="Kohara M."/>
            <person name="Matsumoto M."/>
            <person name="Matsuno A."/>
            <person name="Nakazaki N."/>
            <person name="Shimpo S."/>
            <person name="Takeuchi C."/>
            <person name="Yamada M."/>
            <person name="Tabata S."/>
        </authorList>
    </citation>
    <scope>NUCLEOTIDE SEQUENCE [LARGE SCALE GENOMIC DNA]</scope>
    <source>
        <strain evidence="3">ATCC 29082 / PCC 7421</strain>
    </source>
</reference>
<name>Q7NNP6_GLOVI</name>
<dbReference type="HOGENOM" id="CLU_1822603_0_0_3"/>
<reference evidence="2 3" key="2">
    <citation type="journal article" date="2003" name="DNA Res.">
        <title>Complete genome structure of Gloeobacter violaceus PCC 7421, a cyanobacterium that lacks thylakoids (supplement).</title>
        <authorList>
            <person name="Nakamura Y."/>
            <person name="Kaneko T."/>
            <person name="Sato S."/>
            <person name="Mimuro M."/>
            <person name="Miyashita H."/>
            <person name="Tsuchiya T."/>
            <person name="Sasamoto S."/>
            <person name="Watanabe A."/>
            <person name="Kawashima K."/>
            <person name="Kishida Y."/>
            <person name="Kiyokawa C."/>
            <person name="Kohara M."/>
            <person name="Matsumoto M."/>
            <person name="Matsuno A."/>
            <person name="Nakazaki N."/>
            <person name="Shimpo S."/>
            <person name="Takeuchi C."/>
            <person name="Yamada M."/>
            <person name="Tabata S."/>
        </authorList>
    </citation>
    <scope>NUCLEOTIDE SEQUENCE [LARGE SCALE GENOMIC DNA]</scope>
    <source>
        <strain evidence="3">ATCC 29082 / PCC 7421</strain>
    </source>
</reference>
<feature type="compositionally biased region" description="Polar residues" evidence="1">
    <location>
        <begin position="121"/>
        <end position="141"/>
    </location>
</feature>
<dbReference type="PATRIC" id="fig|251221.4.peg.371"/>
<proteinExistence type="predicted"/>
<accession>Q7NNP6</accession>
<feature type="region of interest" description="Disordered" evidence="1">
    <location>
        <begin position="46"/>
        <end position="141"/>
    </location>
</feature>
<dbReference type="EMBL" id="BA000045">
    <property type="protein sequence ID" value="BAC88305.1"/>
    <property type="molecule type" value="Genomic_DNA"/>
</dbReference>
<protein>
    <submittedName>
        <fullName evidence="2">Glr0364 protein</fullName>
    </submittedName>
</protein>
<dbReference type="EnsemblBacteria" id="BAC88305">
    <property type="protein sequence ID" value="BAC88305"/>
    <property type="gene ID" value="BAC88305"/>
</dbReference>
<dbReference type="KEGG" id="gvi:glr0364"/>
<evidence type="ECO:0000313" key="3">
    <source>
        <dbReference type="Proteomes" id="UP000000557"/>
    </source>
</evidence>
<feature type="compositionally biased region" description="Basic and acidic residues" evidence="1">
    <location>
        <begin position="67"/>
        <end position="82"/>
    </location>
</feature>
<dbReference type="Proteomes" id="UP000000557">
    <property type="component" value="Chromosome"/>
</dbReference>
<dbReference type="AlphaFoldDB" id="Q7NNP6"/>